<accession>A0A1F7F8W7</accession>
<dbReference type="Gene3D" id="1.10.1660.10">
    <property type="match status" value="1"/>
</dbReference>
<protein>
    <recommendedName>
        <fullName evidence="3">HTH merR-type domain-containing protein</fullName>
    </recommendedName>
</protein>
<dbReference type="AlphaFoldDB" id="A0A1F7F8W7"/>
<dbReference type="EMBL" id="MFYX01000097">
    <property type="protein sequence ID" value="OGK03114.1"/>
    <property type="molecule type" value="Genomic_DNA"/>
</dbReference>
<comment type="caution">
    <text evidence="1">The sequence shown here is derived from an EMBL/GenBank/DDBJ whole genome shotgun (WGS) entry which is preliminary data.</text>
</comment>
<dbReference type="Proteomes" id="UP000179243">
    <property type="component" value="Unassembled WGS sequence"/>
</dbReference>
<gene>
    <name evidence="1" type="ORF">A2519_06885</name>
</gene>
<evidence type="ECO:0008006" key="3">
    <source>
        <dbReference type="Google" id="ProtNLM"/>
    </source>
</evidence>
<evidence type="ECO:0000313" key="1">
    <source>
        <dbReference type="EMBL" id="OGK03114.1"/>
    </source>
</evidence>
<reference evidence="1 2" key="1">
    <citation type="journal article" date="2016" name="Nat. Commun.">
        <title>Thousands of microbial genomes shed light on interconnected biogeochemical processes in an aquifer system.</title>
        <authorList>
            <person name="Anantharaman K."/>
            <person name="Brown C.T."/>
            <person name="Hug L.A."/>
            <person name="Sharon I."/>
            <person name="Castelle C.J."/>
            <person name="Probst A.J."/>
            <person name="Thomas B.C."/>
            <person name="Singh A."/>
            <person name="Wilkins M.J."/>
            <person name="Karaoz U."/>
            <person name="Brodie E.L."/>
            <person name="Williams K.H."/>
            <person name="Hubbard S.S."/>
            <person name="Banfield J.F."/>
        </authorList>
    </citation>
    <scope>NUCLEOTIDE SEQUENCE [LARGE SCALE GENOMIC DNA]</scope>
</reference>
<organism evidence="1 2">
    <name type="scientific">Candidatus Raymondbacteria bacterium RIFOXYD12_FULL_49_13</name>
    <dbReference type="NCBI Taxonomy" id="1817890"/>
    <lineage>
        <taxon>Bacteria</taxon>
        <taxon>Raymondiibacteriota</taxon>
    </lineage>
</organism>
<dbReference type="InterPro" id="IPR009061">
    <property type="entry name" value="DNA-bd_dom_put_sf"/>
</dbReference>
<evidence type="ECO:0000313" key="2">
    <source>
        <dbReference type="Proteomes" id="UP000179243"/>
    </source>
</evidence>
<sequence>MEQTLYGVGEICHLTGICTATINRYRKLGLVKATTVLGKRHLFNQAGFETIKKLYADNQDRLRGK</sequence>
<name>A0A1F7F8W7_UNCRA</name>
<dbReference type="SUPFAM" id="SSF46955">
    <property type="entry name" value="Putative DNA-binding domain"/>
    <property type="match status" value="1"/>
</dbReference>
<proteinExistence type="predicted"/>